<evidence type="ECO:0000256" key="5">
    <source>
        <dbReference type="ARBA" id="ARBA00022606"/>
    </source>
</evidence>
<dbReference type="PANTHER" id="PTHR42878">
    <property type="entry name" value="TWO-COMPONENT HISTIDINE KINASE"/>
    <property type="match status" value="1"/>
</dbReference>
<evidence type="ECO:0000259" key="10">
    <source>
        <dbReference type="PROSITE" id="PS50046"/>
    </source>
</evidence>
<name>A0ABY1QPQ8_9BURK</name>
<dbReference type="Gene3D" id="3.30.450.20">
    <property type="entry name" value="PAS domain"/>
    <property type="match status" value="1"/>
</dbReference>
<dbReference type="SMART" id="SM00387">
    <property type="entry name" value="HATPase_c"/>
    <property type="match status" value="1"/>
</dbReference>
<gene>
    <name evidence="12" type="ORF">SAMN06295970_1234</name>
</gene>
<dbReference type="Gene3D" id="1.10.287.130">
    <property type="match status" value="1"/>
</dbReference>
<dbReference type="Pfam" id="PF00512">
    <property type="entry name" value="HisKA"/>
    <property type="match status" value="1"/>
</dbReference>
<accession>A0ABY1QPQ8</accession>
<dbReference type="InterPro" id="IPR050351">
    <property type="entry name" value="BphY/WalK/GraS-like"/>
</dbReference>
<dbReference type="EC" id="2.7.13.3" evidence="3"/>
<dbReference type="EMBL" id="FXUL01000023">
    <property type="protein sequence ID" value="SMP75620.1"/>
    <property type="molecule type" value="Genomic_DNA"/>
</dbReference>
<evidence type="ECO:0000256" key="8">
    <source>
        <dbReference type="ARBA" id="ARBA00022991"/>
    </source>
</evidence>
<keyword evidence="5" id="KW-0716">Sensory transduction</keyword>
<dbReference type="InterPro" id="IPR003661">
    <property type="entry name" value="HisK_dim/P_dom"/>
</dbReference>
<evidence type="ECO:0000256" key="1">
    <source>
        <dbReference type="ARBA" id="ARBA00000085"/>
    </source>
</evidence>
<dbReference type="CDD" id="cd00082">
    <property type="entry name" value="HisKA"/>
    <property type="match status" value="1"/>
</dbReference>
<sequence>MTISIDGDAALPWHGQPYSIKRFGTSIDNCASEPVQTPGCIQTHGALLVVQPDDLLILQASENTEQVLGHPASALAGASLATVLGDDGANRVRSFLECNSTDCNPIYLFSHPARDADMLLDVSVHTIDGVAIVEFEETERAGKEAPDYLSRLKASVARLQQAASLQDLGDIAAAEVRALTGLDRVMVYQFHEDGHGEVVAESRRADLSPWLGLHYPAEDIPEPAREVFRQVWIRPLQQVGVPIAEMVPLAHPTTGKALTMTYCALRAPSAIYTEYLQNMGVTAGLTMSIRRGDKLWGLIAGHHYSGPARFPYGLRAACELLAQIVSLQHQSAEERGQLAYRLKLDEIQQQLITLAARQGDLAAMCDSTPNLLDAMDAGGVALFHCDRWWRIGETPSEPQLDALKGWLQTRPELMTPFRPVVASHCLGRDYAGGAGIGDVASGLLAISLSQRHSNLVIWFRPEMRGTIKWAGDPDEKPMVTGPHGARLTPRRSFEIFTASVQGQSSPWKAVEIDSAIRFRITLMELIVSRAEQLAELNADLAQSNEELDAFAYIASHDLKEPLRGIFKYVHQLGETGTLTDPSSRARLDGLKRLTLRMDSLLDSLLHFSRVGRVMLHFDDVSIDEVVAEALEMVDARRTEKASEVLIPRSLPNALCDRVRIREVFVNLLSNAFKYNDKPSAHIEIGYLAPHELARRAHWPQDTGTGPVYFVRDNGIGIRPRHFDQLFKMFKRLHGRDAFGGGTGAGLAIVKKLVERHGGQVWLDSEPDQGSTFYFSLPAGTATSHAPDT</sequence>
<evidence type="ECO:0000256" key="9">
    <source>
        <dbReference type="ARBA" id="ARBA00023170"/>
    </source>
</evidence>
<dbReference type="Gene3D" id="3.30.565.10">
    <property type="entry name" value="Histidine kinase-like ATPase, C-terminal domain"/>
    <property type="match status" value="1"/>
</dbReference>
<dbReference type="InterPro" id="IPR036890">
    <property type="entry name" value="HATPase_C_sf"/>
</dbReference>
<dbReference type="Pfam" id="PF02518">
    <property type="entry name" value="HATPase_c"/>
    <property type="match status" value="1"/>
</dbReference>
<keyword evidence="4" id="KW-0600">Photoreceptor protein</keyword>
<feature type="domain" description="Histidine kinase" evidence="11">
    <location>
        <begin position="553"/>
        <end position="780"/>
    </location>
</feature>
<dbReference type="InterPro" id="IPR003594">
    <property type="entry name" value="HATPase_dom"/>
</dbReference>
<keyword evidence="13" id="KW-1185">Reference proteome</keyword>
<protein>
    <recommendedName>
        <fullName evidence="3">histidine kinase</fullName>
        <ecNumber evidence="3">2.7.13.3</ecNumber>
    </recommendedName>
</protein>
<evidence type="ECO:0000256" key="7">
    <source>
        <dbReference type="ARBA" id="ARBA00022777"/>
    </source>
</evidence>
<dbReference type="GO" id="GO:0016301">
    <property type="term" value="F:kinase activity"/>
    <property type="evidence" value="ECO:0007669"/>
    <property type="project" value="UniProtKB-KW"/>
</dbReference>
<dbReference type="SUPFAM" id="SSF55874">
    <property type="entry name" value="ATPase domain of HSP90 chaperone/DNA topoisomerase II/histidine kinase"/>
    <property type="match status" value="1"/>
</dbReference>
<keyword evidence="9" id="KW-0675">Receptor</keyword>
<dbReference type="Pfam" id="PF08446">
    <property type="entry name" value="PAS_2"/>
    <property type="match status" value="1"/>
</dbReference>
<dbReference type="Pfam" id="PF01590">
    <property type="entry name" value="GAF"/>
    <property type="match status" value="1"/>
</dbReference>
<evidence type="ECO:0000259" key="11">
    <source>
        <dbReference type="PROSITE" id="PS50109"/>
    </source>
</evidence>
<dbReference type="SUPFAM" id="SSF55785">
    <property type="entry name" value="PYP-like sensor domain (PAS domain)"/>
    <property type="match status" value="1"/>
</dbReference>
<comment type="catalytic activity">
    <reaction evidence="1">
        <text>ATP + protein L-histidine = ADP + protein N-phospho-L-histidine.</text>
        <dbReference type="EC" id="2.7.13.3"/>
    </reaction>
</comment>
<evidence type="ECO:0000256" key="6">
    <source>
        <dbReference type="ARBA" id="ARBA00022679"/>
    </source>
</evidence>
<reference evidence="12 13" key="1">
    <citation type="submission" date="2017-05" db="EMBL/GenBank/DDBJ databases">
        <authorList>
            <person name="Varghese N."/>
            <person name="Submissions S."/>
        </authorList>
    </citation>
    <scope>NUCLEOTIDE SEQUENCE [LARGE SCALE GENOMIC DNA]</scope>
    <source>
        <strain evidence="12 13">DSM 26001</strain>
    </source>
</reference>
<dbReference type="PROSITE" id="PS50046">
    <property type="entry name" value="PHYTOCHROME_2"/>
    <property type="match status" value="1"/>
</dbReference>
<evidence type="ECO:0000256" key="4">
    <source>
        <dbReference type="ARBA" id="ARBA00022543"/>
    </source>
</evidence>
<organism evidence="12 13">
    <name type="scientific">Noviherbaspirillum suwonense</name>
    <dbReference type="NCBI Taxonomy" id="1224511"/>
    <lineage>
        <taxon>Bacteria</taxon>
        <taxon>Pseudomonadati</taxon>
        <taxon>Pseudomonadota</taxon>
        <taxon>Betaproteobacteria</taxon>
        <taxon>Burkholderiales</taxon>
        <taxon>Oxalobacteraceae</taxon>
        <taxon>Noviherbaspirillum</taxon>
    </lineage>
</organism>
<dbReference type="InterPro" id="IPR013654">
    <property type="entry name" value="PAS_2"/>
</dbReference>
<feature type="domain" description="Phytochrome chromophore attachment site" evidence="10">
    <location>
        <begin position="164"/>
        <end position="323"/>
    </location>
</feature>
<dbReference type="SMART" id="SM00388">
    <property type="entry name" value="HisKA"/>
    <property type="match status" value="1"/>
</dbReference>
<dbReference type="InterPro" id="IPR003018">
    <property type="entry name" value="GAF"/>
</dbReference>
<keyword evidence="8" id="KW-0157">Chromophore</keyword>
<dbReference type="SUPFAM" id="SSF55781">
    <property type="entry name" value="GAF domain-like"/>
    <property type="match status" value="2"/>
</dbReference>
<dbReference type="InterPro" id="IPR001294">
    <property type="entry name" value="Phytochrome"/>
</dbReference>
<evidence type="ECO:0000313" key="12">
    <source>
        <dbReference type="EMBL" id="SMP75620.1"/>
    </source>
</evidence>
<dbReference type="PRINTS" id="PR01033">
    <property type="entry name" value="PHYTOCHROME"/>
</dbReference>
<dbReference type="Proteomes" id="UP001158049">
    <property type="component" value="Unassembled WGS sequence"/>
</dbReference>
<comment type="caution">
    <text evidence="12">The sequence shown here is derived from an EMBL/GenBank/DDBJ whole genome shotgun (WGS) entry which is preliminary data.</text>
</comment>
<evidence type="ECO:0000256" key="2">
    <source>
        <dbReference type="ARBA" id="ARBA00006402"/>
    </source>
</evidence>
<dbReference type="InterPro" id="IPR029016">
    <property type="entry name" value="GAF-like_dom_sf"/>
</dbReference>
<dbReference type="InterPro" id="IPR036097">
    <property type="entry name" value="HisK_dim/P_sf"/>
</dbReference>
<evidence type="ECO:0000313" key="13">
    <source>
        <dbReference type="Proteomes" id="UP001158049"/>
    </source>
</evidence>
<dbReference type="InterPro" id="IPR005467">
    <property type="entry name" value="His_kinase_dom"/>
</dbReference>
<dbReference type="Gene3D" id="3.30.450.270">
    <property type="match status" value="1"/>
</dbReference>
<comment type="similarity">
    <text evidence="2">In the N-terminal section; belongs to the phytochrome family.</text>
</comment>
<dbReference type="PROSITE" id="PS50109">
    <property type="entry name" value="HIS_KIN"/>
    <property type="match status" value="1"/>
</dbReference>
<evidence type="ECO:0000256" key="3">
    <source>
        <dbReference type="ARBA" id="ARBA00012438"/>
    </source>
</evidence>
<dbReference type="InterPro" id="IPR013515">
    <property type="entry name" value="Phytochrome_cen-reg"/>
</dbReference>
<proteinExistence type="inferred from homology"/>
<keyword evidence="7 12" id="KW-0418">Kinase</keyword>
<dbReference type="InterPro" id="IPR043150">
    <property type="entry name" value="Phytochrome_PHY_sf"/>
</dbReference>
<dbReference type="InterPro" id="IPR016132">
    <property type="entry name" value="Phyto_chromo_attachment"/>
</dbReference>
<dbReference type="Gene3D" id="3.30.450.40">
    <property type="match status" value="1"/>
</dbReference>
<dbReference type="SMART" id="SM00065">
    <property type="entry name" value="GAF"/>
    <property type="match status" value="1"/>
</dbReference>
<dbReference type="RefSeq" id="WP_283444631.1">
    <property type="nucleotide sequence ID" value="NZ_FXUL01000023.1"/>
</dbReference>
<dbReference type="Pfam" id="PF00360">
    <property type="entry name" value="PHY"/>
    <property type="match status" value="1"/>
</dbReference>
<keyword evidence="6" id="KW-0808">Transferase</keyword>
<dbReference type="PANTHER" id="PTHR42878:SF15">
    <property type="entry name" value="BACTERIOPHYTOCHROME"/>
    <property type="match status" value="1"/>
</dbReference>
<dbReference type="SUPFAM" id="SSF47384">
    <property type="entry name" value="Homodimeric domain of signal transducing histidine kinase"/>
    <property type="match status" value="1"/>
</dbReference>
<dbReference type="InterPro" id="IPR035965">
    <property type="entry name" value="PAS-like_dom_sf"/>
</dbReference>